<feature type="domain" description="SH3" evidence="18">
    <location>
        <begin position="1000"/>
        <end position="1057"/>
    </location>
</feature>
<dbReference type="InterPro" id="IPR018247">
    <property type="entry name" value="EF_Hand_1_Ca_BS"/>
</dbReference>
<feature type="compositionally biased region" description="Low complexity" evidence="17">
    <location>
        <begin position="5456"/>
        <end position="5465"/>
    </location>
</feature>
<feature type="region of interest" description="Disordered" evidence="17">
    <location>
        <begin position="5565"/>
        <end position="5648"/>
    </location>
</feature>
<feature type="compositionally biased region" description="Basic and acidic residues" evidence="17">
    <location>
        <begin position="16"/>
        <end position="33"/>
    </location>
</feature>
<evidence type="ECO:0000259" key="18">
    <source>
        <dbReference type="PROSITE" id="PS50002"/>
    </source>
</evidence>
<keyword evidence="10" id="KW-0106">Calcium</keyword>
<dbReference type="Gene3D" id="1.10.418.10">
    <property type="entry name" value="Calponin-like domain"/>
    <property type="match status" value="1"/>
</dbReference>
<dbReference type="InterPro" id="IPR001452">
    <property type="entry name" value="SH3_domain"/>
</dbReference>
<dbReference type="GO" id="GO:0045104">
    <property type="term" value="P:intermediate filament cytoskeleton organization"/>
    <property type="evidence" value="ECO:0007669"/>
    <property type="project" value="InterPro"/>
</dbReference>
<reference evidence="22" key="1">
    <citation type="submission" date="2021-04" db="EMBL/GenBank/DDBJ databases">
        <authorList>
            <consortium name="Wellcome Sanger Institute Data Sharing"/>
        </authorList>
    </citation>
    <scope>NUCLEOTIDE SEQUENCE [LARGE SCALE GENOMIC DNA]</scope>
</reference>
<keyword evidence="7" id="KW-0597">Phosphoprotein</keyword>
<dbReference type="GO" id="GO:0005509">
    <property type="term" value="F:calcium ion binding"/>
    <property type="evidence" value="ECO:0007669"/>
    <property type="project" value="InterPro"/>
</dbReference>
<evidence type="ECO:0000256" key="12">
    <source>
        <dbReference type="ARBA" id="ARBA00023203"/>
    </source>
</evidence>
<dbReference type="SMART" id="SM00243">
    <property type="entry name" value="GAS2"/>
    <property type="match status" value="1"/>
</dbReference>
<dbReference type="FunFam" id="2.30.30.40:FF:000011">
    <property type="entry name" value="Microtubule-actin cross-linking factor 1"/>
    <property type="match status" value="1"/>
</dbReference>
<dbReference type="CDD" id="cd00051">
    <property type="entry name" value="EFh"/>
    <property type="match status" value="1"/>
</dbReference>
<reference evidence="22" key="3">
    <citation type="submission" date="2025-09" db="UniProtKB">
        <authorList>
            <consortium name="Ensembl"/>
        </authorList>
    </citation>
    <scope>IDENTIFICATION</scope>
</reference>
<evidence type="ECO:0000256" key="1">
    <source>
        <dbReference type="ARBA" id="ARBA00004236"/>
    </source>
</evidence>
<dbReference type="InterPro" id="IPR041615">
    <property type="entry name" value="Desmoplakin_SH3"/>
</dbReference>
<dbReference type="FunFam" id="1.20.58.60:FF:000012">
    <property type="entry name" value="Microtubule-actin cross-linking factor 1"/>
    <property type="match status" value="1"/>
</dbReference>
<evidence type="ECO:0000256" key="5">
    <source>
        <dbReference type="ARBA" id="ARBA00022475"/>
    </source>
</evidence>
<evidence type="ECO:0000256" key="13">
    <source>
        <dbReference type="ARBA" id="ARBA00023212"/>
    </source>
</evidence>
<dbReference type="InterPro" id="IPR018159">
    <property type="entry name" value="Spectrin/alpha-actinin"/>
</dbReference>
<dbReference type="Gene3D" id="1.20.58.1060">
    <property type="match status" value="1"/>
</dbReference>
<dbReference type="GO" id="GO:0003779">
    <property type="term" value="F:actin binding"/>
    <property type="evidence" value="ECO:0007669"/>
    <property type="project" value="UniProtKB-KW"/>
</dbReference>
<dbReference type="FunFam" id="1.10.418.10:FF:000002">
    <property type="entry name" value="Microtubule-actin cross-linking factor 1"/>
    <property type="match status" value="1"/>
</dbReference>
<evidence type="ECO:0000256" key="7">
    <source>
        <dbReference type="ARBA" id="ARBA00022553"/>
    </source>
</evidence>
<dbReference type="SMART" id="SM00150">
    <property type="entry name" value="SPEC"/>
    <property type="match status" value="35"/>
</dbReference>
<feature type="compositionally biased region" description="Polar residues" evidence="17">
    <location>
        <begin position="5595"/>
        <end position="5604"/>
    </location>
</feature>
<feature type="coiled-coil region" evidence="16">
    <location>
        <begin position="4224"/>
        <end position="4251"/>
    </location>
</feature>
<feature type="compositionally biased region" description="Polar residues" evidence="17">
    <location>
        <begin position="5478"/>
        <end position="5490"/>
    </location>
</feature>
<dbReference type="PANTHER" id="PTHR23169:SF24">
    <property type="entry name" value="DYSTONIN"/>
    <property type="match status" value="1"/>
</dbReference>
<evidence type="ECO:0000256" key="6">
    <source>
        <dbReference type="ARBA" id="ARBA00022490"/>
    </source>
</evidence>
<dbReference type="GO" id="GO:0005925">
    <property type="term" value="C:focal adhesion"/>
    <property type="evidence" value="ECO:0007669"/>
    <property type="project" value="TreeGrafter"/>
</dbReference>
<feature type="domain" description="Calponin-homology (CH)" evidence="19">
    <location>
        <begin position="260"/>
        <end position="364"/>
    </location>
</feature>
<dbReference type="Pfam" id="PF02187">
    <property type="entry name" value="GAS2"/>
    <property type="match status" value="1"/>
</dbReference>
<evidence type="ECO:0000256" key="2">
    <source>
        <dbReference type="ARBA" id="ARBA00004245"/>
    </source>
</evidence>
<dbReference type="Pfam" id="PF21097">
    <property type="entry name" value="SR_plectin_7"/>
    <property type="match status" value="1"/>
</dbReference>
<dbReference type="FunFam" id="1.20.58.60:FF:000001">
    <property type="entry name" value="Microtubule-actin cross-linking factor 1"/>
    <property type="match status" value="3"/>
</dbReference>
<dbReference type="SMART" id="SM00054">
    <property type="entry name" value="EFh"/>
    <property type="match status" value="2"/>
</dbReference>
<dbReference type="FunFam" id="1.20.58.60:FF:000010">
    <property type="entry name" value="plectin isoform X2"/>
    <property type="match status" value="1"/>
</dbReference>
<keyword evidence="11" id="KW-0472">Membrane</keyword>
<evidence type="ECO:0000256" key="8">
    <source>
        <dbReference type="ARBA" id="ARBA00022723"/>
    </source>
</evidence>
<dbReference type="Pfam" id="PF00435">
    <property type="entry name" value="Spectrin"/>
    <property type="match status" value="20"/>
</dbReference>
<dbReference type="SUPFAM" id="SSF143575">
    <property type="entry name" value="GAS2 domain-like"/>
    <property type="match status" value="1"/>
</dbReference>
<feature type="domain" description="EF-hand" evidence="20">
    <location>
        <begin position="5263"/>
        <end position="5298"/>
    </location>
</feature>
<dbReference type="SMART" id="SM00033">
    <property type="entry name" value="CH"/>
    <property type="match status" value="1"/>
</dbReference>
<dbReference type="PROSITE" id="PS50002">
    <property type="entry name" value="SH3"/>
    <property type="match status" value="1"/>
</dbReference>
<feature type="coiled-coil region" evidence="16">
    <location>
        <begin position="2776"/>
        <end position="2837"/>
    </location>
</feature>
<evidence type="ECO:0000256" key="11">
    <source>
        <dbReference type="ARBA" id="ARBA00023136"/>
    </source>
</evidence>
<feature type="coiled-coil region" evidence="16">
    <location>
        <begin position="1212"/>
        <end position="1249"/>
    </location>
</feature>
<dbReference type="FunFam" id="1.20.58.60:FF:000009">
    <property type="entry name" value="dystonin isoform X1"/>
    <property type="match status" value="1"/>
</dbReference>
<dbReference type="Gene3D" id="3.30.920.20">
    <property type="entry name" value="Gas2-like domain"/>
    <property type="match status" value="1"/>
</dbReference>
<dbReference type="PROSITE" id="PS00018">
    <property type="entry name" value="EF_HAND_1"/>
    <property type="match status" value="2"/>
</dbReference>
<accession>A0A3Q1JJC4</accession>
<dbReference type="Pfam" id="PF13499">
    <property type="entry name" value="EF-hand_7"/>
    <property type="match status" value="1"/>
</dbReference>
<evidence type="ECO:0000256" key="16">
    <source>
        <dbReference type="SAM" id="Coils"/>
    </source>
</evidence>
<feature type="domain" description="EF-hand" evidence="20">
    <location>
        <begin position="5227"/>
        <end position="5262"/>
    </location>
</feature>
<evidence type="ECO:0000256" key="15">
    <source>
        <dbReference type="PROSITE-ProRule" id="PRU00192"/>
    </source>
</evidence>
<dbReference type="PANTHER" id="PTHR23169">
    <property type="entry name" value="ENVOPLAKIN"/>
    <property type="match status" value="1"/>
</dbReference>
<proteinExistence type="predicted"/>
<feature type="coiled-coil region" evidence="16">
    <location>
        <begin position="1920"/>
        <end position="1961"/>
    </location>
</feature>
<feature type="compositionally biased region" description="Low complexity" evidence="17">
    <location>
        <begin position="5509"/>
        <end position="5522"/>
    </location>
</feature>
<keyword evidence="9" id="KW-0677">Repeat</keyword>
<dbReference type="GO" id="GO:0005737">
    <property type="term" value="C:cytoplasm"/>
    <property type="evidence" value="ECO:0007669"/>
    <property type="project" value="TreeGrafter"/>
</dbReference>
<evidence type="ECO:0000259" key="20">
    <source>
        <dbReference type="PROSITE" id="PS50222"/>
    </source>
</evidence>
<dbReference type="InterPro" id="IPR041573">
    <property type="entry name" value="Desmoplakin_Spectrin-like"/>
</dbReference>
<dbReference type="Pfam" id="PF21020">
    <property type="entry name" value="Spectrin_4"/>
    <property type="match status" value="1"/>
</dbReference>
<feature type="region of interest" description="Disordered" evidence="17">
    <location>
        <begin position="5445"/>
        <end position="5531"/>
    </location>
</feature>
<reference evidence="22" key="2">
    <citation type="submission" date="2025-08" db="UniProtKB">
        <authorList>
            <consortium name="Ensembl"/>
        </authorList>
    </citation>
    <scope>IDENTIFICATION</scope>
</reference>
<feature type="coiled-coil region" evidence="16">
    <location>
        <begin position="1618"/>
        <end position="1657"/>
    </location>
</feature>
<dbReference type="Pfam" id="PF00307">
    <property type="entry name" value="CH"/>
    <property type="match status" value="1"/>
</dbReference>
<feature type="coiled-coil region" evidence="16">
    <location>
        <begin position="4985"/>
        <end position="5012"/>
    </location>
</feature>
<dbReference type="RefSeq" id="XP_026209862.1">
    <property type="nucleotide sequence ID" value="XM_026354077.1"/>
</dbReference>
<dbReference type="GO" id="GO:0031581">
    <property type="term" value="P:hemidesmosome assembly"/>
    <property type="evidence" value="ECO:0007669"/>
    <property type="project" value="TreeGrafter"/>
</dbReference>
<dbReference type="FunFam" id="1.10.238.10:FF:000013">
    <property type="entry name" value="Microtubule-actin cross-linking factor 1"/>
    <property type="match status" value="1"/>
</dbReference>
<feature type="compositionally biased region" description="Low complexity" evidence="17">
    <location>
        <begin position="5570"/>
        <end position="5580"/>
    </location>
</feature>
<dbReference type="InterPro" id="IPR002048">
    <property type="entry name" value="EF_hand_dom"/>
</dbReference>
<organism evidence="22 23">
    <name type="scientific">Anabas testudineus</name>
    <name type="common">Climbing perch</name>
    <name type="synonym">Anthias testudineus</name>
    <dbReference type="NCBI Taxonomy" id="64144"/>
    <lineage>
        <taxon>Eukaryota</taxon>
        <taxon>Metazoa</taxon>
        <taxon>Chordata</taxon>
        <taxon>Craniata</taxon>
        <taxon>Vertebrata</taxon>
        <taxon>Euteleostomi</taxon>
        <taxon>Actinopterygii</taxon>
        <taxon>Neopterygii</taxon>
        <taxon>Teleostei</taxon>
        <taxon>Neoteleostei</taxon>
        <taxon>Acanthomorphata</taxon>
        <taxon>Anabantaria</taxon>
        <taxon>Anabantiformes</taxon>
        <taxon>Anabantoidei</taxon>
        <taxon>Anabantidae</taxon>
        <taxon>Anabas</taxon>
    </lineage>
</organism>
<dbReference type="InterPro" id="IPR036534">
    <property type="entry name" value="GAR_dom_sf"/>
</dbReference>
<dbReference type="Gene3D" id="1.20.58.60">
    <property type="match status" value="27"/>
</dbReference>
<dbReference type="SUPFAM" id="SSF46966">
    <property type="entry name" value="Spectrin repeat"/>
    <property type="match status" value="29"/>
</dbReference>
<evidence type="ECO:0000256" key="14">
    <source>
        <dbReference type="ARBA" id="ARBA00023273"/>
    </source>
</evidence>
<dbReference type="Proteomes" id="UP000265040">
    <property type="component" value="Chromosome 15"/>
</dbReference>
<dbReference type="GO" id="GO:0008017">
    <property type="term" value="F:microtubule binding"/>
    <property type="evidence" value="ECO:0007669"/>
    <property type="project" value="InterPro"/>
</dbReference>
<dbReference type="InterPro" id="IPR011992">
    <property type="entry name" value="EF-hand-dom_pair"/>
</dbReference>
<keyword evidence="16" id="KW-0175">Coiled coil</keyword>
<gene>
    <name evidence="22" type="primary">DST</name>
</gene>
<keyword evidence="12" id="KW-0009">Actin-binding</keyword>
<feature type="compositionally biased region" description="Basic and acidic residues" evidence="17">
    <location>
        <begin position="75"/>
        <end position="99"/>
    </location>
</feature>
<name>A0A3Q1JJC4_ANATE</name>
<dbReference type="GeneID" id="113158289"/>
<dbReference type="FunFam" id="1.20.58.60:FF:000025">
    <property type="entry name" value="microtubule-actin cross-linking factor 1"/>
    <property type="match status" value="1"/>
</dbReference>
<dbReference type="GeneTree" id="ENSGT00940000155008"/>
<dbReference type="InterPro" id="IPR003108">
    <property type="entry name" value="GAR_dom"/>
</dbReference>
<keyword evidence="6" id="KW-0963">Cytoplasm</keyword>
<feature type="domain" description="GAR" evidence="21">
    <location>
        <begin position="5303"/>
        <end position="5381"/>
    </location>
</feature>
<evidence type="ECO:0000256" key="4">
    <source>
        <dbReference type="ARBA" id="ARBA00022443"/>
    </source>
</evidence>
<evidence type="ECO:0000313" key="22">
    <source>
        <dbReference type="Ensembl" id="ENSATEP00000030883.3"/>
    </source>
</evidence>
<dbReference type="PROSITE" id="PS50021">
    <property type="entry name" value="CH"/>
    <property type="match status" value="1"/>
</dbReference>
<evidence type="ECO:0000256" key="3">
    <source>
        <dbReference type="ARBA" id="ARBA00004316"/>
    </source>
</evidence>
<keyword evidence="8" id="KW-0479">Metal-binding</keyword>
<dbReference type="InterPro" id="IPR001715">
    <property type="entry name" value="CH_dom"/>
</dbReference>
<dbReference type="InterPro" id="IPR049538">
    <property type="entry name" value="PCN-like_spectrin-like_rpt"/>
</dbReference>
<dbReference type="PROSITE" id="PS50222">
    <property type="entry name" value="EF_HAND_2"/>
    <property type="match status" value="2"/>
</dbReference>
<evidence type="ECO:0000256" key="17">
    <source>
        <dbReference type="SAM" id="MobiDB-lite"/>
    </source>
</evidence>
<evidence type="ECO:0000259" key="19">
    <source>
        <dbReference type="PROSITE" id="PS50021"/>
    </source>
</evidence>
<dbReference type="GO" id="GO:0005886">
    <property type="term" value="C:plasma membrane"/>
    <property type="evidence" value="ECO:0007669"/>
    <property type="project" value="UniProtKB-SubCell"/>
</dbReference>
<dbReference type="GO" id="GO:0042060">
    <property type="term" value="P:wound healing"/>
    <property type="evidence" value="ECO:0007669"/>
    <property type="project" value="TreeGrafter"/>
</dbReference>
<dbReference type="GO" id="GO:0030056">
    <property type="term" value="C:hemidesmosome"/>
    <property type="evidence" value="ECO:0007669"/>
    <property type="project" value="TreeGrafter"/>
</dbReference>
<dbReference type="FunFam" id="1.20.58.60:FF:000016">
    <property type="entry name" value="Microtubule-actin cross-linking factor 1"/>
    <property type="match status" value="1"/>
</dbReference>
<dbReference type="GO" id="GO:0005882">
    <property type="term" value="C:intermediate filament"/>
    <property type="evidence" value="ECO:0007669"/>
    <property type="project" value="TreeGrafter"/>
</dbReference>
<evidence type="ECO:0008006" key="24">
    <source>
        <dbReference type="Google" id="ProtNLM"/>
    </source>
</evidence>
<keyword evidence="14" id="KW-0966">Cell projection</keyword>
<dbReference type="InterPro" id="IPR036872">
    <property type="entry name" value="CH_dom_sf"/>
</dbReference>
<evidence type="ECO:0000259" key="21">
    <source>
        <dbReference type="PROSITE" id="PS51460"/>
    </source>
</evidence>
<dbReference type="OrthoDB" id="10016565at2759"/>
<dbReference type="SUPFAM" id="SSF47473">
    <property type="entry name" value="EF-hand"/>
    <property type="match status" value="1"/>
</dbReference>
<keyword evidence="13" id="KW-0206">Cytoskeleton</keyword>
<dbReference type="STRING" id="64144.ENSATEP00000030883"/>
<dbReference type="CDD" id="cd00176">
    <property type="entry name" value="SPEC"/>
    <property type="match status" value="20"/>
</dbReference>
<dbReference type="Pfam" id="PF17902">
    <property type="entry name" value="SH3_10"/>
    <property type="match status" value="1"/>
</dbReference>
<comment type="subcellular location">
    <subcellularLocation>
        <location evidence="1">Cell membrane</location>
    </subcellularLocation>
    <subcellularLocation>
        <location evidence="3">Cell projection</location>
    </subcellularLocation>
    <subcellularLocation>
        <location evidence="2">Cytoplasm</location>
        <location evidence="2">Cytoskeleton</location>
    </subcellularLocation>
</comment>
<dbReference type="InterPro" id="IPR043197">
    <property type="entry name" value="Plakin"/>
</dbReference>
<dbReference type="PROSITE" id="PS51460">
    <property type="entry name" value="GAR"/>
    <property type="match status" value="1"/>
</dbReference>
<keyword evidence="23" id="KW-1185">Reference proteome</keyword>
<evidence type="ECO:0000313" key="23">
    <source>
        <dbReference type="Proteomes" id="UP000265040"/>
    </source>
</evidence>
<keyword evidence="4 15" id="KW-0728">SH3 domain</keyword>
<dbReference type="Gene3D" id="1.10.238.10">
    <property type="entry name" value="EF-hand"/>
    <property type="match status" value="1"/>
</dbReference>
<evidence type="ECO:0000256" key="10">
    <source>
        <dbReference type="ARBA" id="ARBA00022837"/>
    </source>
</evidence>
<feature type="coiled-coil region" evidence="16">
    <location>
        <begin position="854"/>
        <end position="881"/>
    </location>
</feature>
<feature type="compositionally biased region" description="Polar residues" evidence="17">
    <location>
        <begin position="5498"/>
        <end position="5508"/>
    </location>
</feature>
<dbReference type="FunFam" id="1.20.58.60:FF:000008">
    <property type="entry name" value="microtubule-actin cross-linking factor 1"/>
    <property type="match status" value="2"/>
</dbReference>
<feature type="region of interest" description="Disordered" evidence="17">
    <location>
        <begin position="16"/>
        <end position="100"/>
    </location>
</feature>
<dbReference type="Ensembl" id="ENSATET00000031345.3">
    <property type="protein sequence ID" value="ENSATEP00000030883.3"/>
    <property type="gene ID" value="ENSATEG00000021152.3"/>
</dbReference>
<evidence type="ECO:0000256" key="9">
    <source>
        <dbReference type="ARBA" id="ARBA00022737"/>
    </source>
</evidence>
<dbReference type="Pfam" id="PF18373">
    <property type="entry name" value="Spectrin_2"/>
    <property type="match status" value="1"/>
</dbReference>
<dbReference type="GO" id="GO:0042995">
    <property type="term" value="C:cell projection"/>
    <property type="evidence" value="ECO:0007669"/>
    <property type="project" value="UniProtKB-SubCell"/>
</dbReference>
<dbReference type="SUPFAM" id="SSF47576">
    <property type="entry name" value="Calponin-homology domain, CH-domain"/>
    <property type="match status" value="1"/>
</dbReference>
<dbReference type="Pfam" id="PF21019">
    <property type="entry name" value="Spectrin_3"/>
    <property type="match status" value="1"/>
</dbReference>
<feature type="coiled-coil region" evidence="16">
    <location>
        <begin position="3081"/>
        <end position="3162"/>
    </location>
</feature>
<feature type="coiled-coil region" evidence="16">
    <location>
        <begin position="1747"/>
        <end position="1802"/>
    </location>
</feature>
<dbReference type="FunFam" id="3.30.920.20:FF:000002">
    <property type="entry name" value="dystonin isoform X1"/>
    <property type="match status" value="1"/>
</dbReference>
<sequence length="5648" mass="642113">MGNICGCVRSPKEECYVDPKKAPLNPESKELKGRRYFQRKKRKSEDFQRVGSFKSPGNEDFTSGATCGSAELQDGPDRRREENQAELDKPSQVEKHVSRQDSISKGVYVGEVPVLILRGACNQPLGKRFACRLGRFSTEEADSDRSRSSVEGTLRCIRTTSRGVSAKEGLLVKKLLQRQLRRAVSFGAVEHTLQTLRGNDRPGSEVTFAKIIWGSQAHRKRRRRAYTCSGYVGRLPAPAKCISTEDEISEIHVTGESEDMTAKERLLLWSKQITDGYVGVRCENFTTSWRDGRLFNAIIHKYRPDLVDMSRVSTQTNRSNLEHAFCVGEQLGVARLLDPEDVDVQSPDEKSVITYVSTLYDAFPKVPDGVDGISPNDVDIKWVEYQNMIKYLSQWIKHNVAIMSDRSFPNNPVELKALYTQYLQFKEHEIPSKENEKTKIKNLYKMLEMWIEFGRIQLPPGHHPNDVEKEWGKLIVAMLEREKSLRPEVERLEMLQQIANRVQRDCVTGEDKLALARTALQSDAKRLESGIQFLNEAEIAGYLLECENILRQQVVDIQILLDGKFPFADQLVQRVSKLRDDLLVLRAECSSVYSKGRTLTTEQTKMMISGITQSLNSGFSQNINTNLTPALTPALTPGGLGTPGSTFTSSLTPCLTPSLTPALTPGLQPTSVQSYTGSGGGGGMDPVSLRQLKHMQIRKPLLKSSLADPNMTEEEVNMKYVQDLLNWVEEMQLQLDRSEWGSDLPSVEMHLENHKSVHRAIEEFQLSLKDAKLSEIQMTIPLKLNYSDKLNKLERQYERLLSCSRERQSHLESLHDFVSQATQELIWLNEKEEEEVAFDWSDRNSSISKKRDYHADLMRELDEKEEVVKSVQDKAERLMFKNHPAKLTIEAYRAAMQTQWSWILQLCSCVEQHLKENAVYFEFFSDAKESIDYLKGLQDAIQRKYSCDRTSSLHRLEDLIQESMDEKEQLLQYRSTVAGLVGRAKNIVQLRPRNPESPVRSSIPVKAICDYRQIEITIYKDDECLLANNSHRAKWKVINPAGNEAMVPSVCFTVPPPNKEAVDMATRTEQLYQNVLALWHHSHINMKSVASWHYLMADIRAVRNWNVASIKTMLPGEHQQVLSNLQSHFEEFLEDSEESEVFTVSDCAQLERDVAACKEYYQELLRSAEREEHEESVNNHYISEIRNIRMHLEAHEEHLIRQIRTPLERDDLEQSLQRITEHERKTAELNKLKEDLDAMKEKCELFLRQAAGSPSVPTLSSELTILVQSMSQVYSMSSIYMDKLKTVSLVVKHSQTAEALVKAYESKLYEEDAMNSDVKSIETVISTLKQWRTEVDEKQEVFHDMEDELQKARVISDRMFKAHNERDFDLDWHKEKADQLSERWQNIHVQIDSRLRDLDGISKSLKHYKDSYSTLDEWVREMEAAQLKAQENKPEDSKALAELLNKQKFLVAEIEQKQSRIDECQKYSEQYSSAVKDYELQLMTFRAMVDSQHKSPLKKRKMQSSSDAVQQEFMDLRTRYTALVTLMTQYVKFASETLKRTEDEERSVDEEKREHGDKVSKLLHWMSNVKQKLNNDGNVLKDSNANTDAPNSPQVSVEEMLTKKEQIAEAVRATKLMLNKHSDKMTEEERQKAEEQLKELNQAYNELSQQCSDQTTSAEESLLERHKEFTEKLDEVCDNLTLTENRLIGHQQQADNAESVTDLQQYQQEHRDLQNDVLRNASDLNEVITSTKRFLEENRSKLMPDQIAVIESKLKEAKSKAKLINQRAEESRKDLEKVVTTAIKQESEKAAAVERLEESKNKIEGLLDWISNIGNENKSNVDETDHISKENGNLTEETSAKGLMGENDDANGNALQITEKDFGRESSGKNDASLDLDKQYARVKARHQEILSQQQDLIMATQSAQVLLDKQANVLSPEEKEKLQKNIQELKGRYETSLTQAEQQMKQVQCVQEELKKFQDDYEEFESWLDQAEGAIEELGSPAGSLNILSDKLQQQKSYSEDVISHKGDLRFITISGQKVLDVAKACGLSDPANKNALLHVDTSGTCSAVKDKLDSAANRYKTLHSQCCRLGNNLKDVVDKYKKYDDSSAGLLKWLNSSEEEARKQQSEAIAADPQTLQKQLEETKALQGQMMGHQTAVDTLRKNAESLIKSEGDLLSHPDEIQESVDDIVERYDNLSKSVSDRNEKLQITLTRSMSVQDGLDDMMGWMEGVEASVKEKGKIPLDSASIGDILSKEAALEQDIASRQSSISAMKAKVKKFVETADPSAAALLQSKMDALSQRFSDACDKHKQKVVQLEQLKEKVEQFETVSDKVQQFVMKRSQDLHDTDGPGKTFSELSQLMQNTKAELAEHASDLEKLQTLSRELSELSPDGNKAQIQSKVDNLSNIFSTFKDTVKEKEEEVSSCQDQLGEFKSAANALTKWLEETYEKVPAVQPSSSEKCLEKDLQIVTGLLDEWISKDPAVKDLNSKGSSLCSLITFLTSPAKTKVPNKSALTKGGGPASHSFLTNKELMVIQQNMSFVNEQYTSLGETLKSRAAELSSSVREVKEAQKETEDLMTWLKDMKKTAESWNNTATEKDSVKTQLEQQKAFEDGMKQKQEHLQSLREKLLNLIKAHPNSPEAAKWKQMLADIDAAWDSINGLVEERKQSLEQSNKNLDIFQTTELQLGQWLSEKELMMSVLGPLSIDPNMLKMQKQQVQILQNEFKSRKPQYEQLEEAALAILSSSGNQDPTNGKLVREQLTAITQKWQGLTEQLDQRDSIIDRAVVKTGQFQELLRSLSQTATELENQLTNHQGHSTQPDAVKKQLEDVHNISAQLREERKKLKEAETVNSELTAMVTEDYLKADLARQLESVSKPFRQLEERAAKRIELLNSTFASSQQFHQTSKDFQSWLGEKVQEQCKPQPVSAKVDVLKQALEEHSKLQKAVGEREEVYNTVLGEGEMLLQNTDGAEKLALQGQLTTLSSNWEEVKKGFAEQADKLQTALQRSLKYQEHAEKLSSWIQECEASEGRVKLTVDPIAAESSISQMKALQKDVDKHRGMVEQLNTAADSLLEVANTDTESIKEEKDSIGRRVDNVVEALQSKRETLEKISHRVKEFNDAYKEAKGQLEGAKKQVEVYEAQGAQGHSNKNLTNMKAQHKSLEGAQNQVEHLKNLAKDLVVAVPDADGVTDLLLQADSIEKDHSTLSKKLEETCQALEGKLQGIGQFQNSIREMFSCFTDLDDELDSMAAVALDLTTLKDQHDSIQRFVAKLQELMANTANAGDSCKKMLETESSPDLLGLKRDLDTLSKQCGKLLDRAKGREVQVQSNLTTLEELYDKLHQVEDKLCRAVDKEASQEAVGMETDIIKQQLETFKAFQKEEIDPLQAQLQDIISLGQGLIQNAAKGTSTKKLEDDLEGVNTKWNTLNKKIAERSAQLHEALLHCGKFQDALESLLSWLTDTEELVTNQKPPSAEFKVVKAQIQEQKLLQRLLDDRKPTVELIKKEGGKVAELAEAVDKEKVSKEIECLGQRWDALLKKAENRHKQLESILVVTQQFHETVEPLSEWLAATEKHLANSEPIGTETSKLEDQISQHKALEEEIINHSKDLFQAVSLGQMLKTMSSVDDKEFVQSKLDTTQGSYIELQERGRRKAEMLQQALANAQLFGEDEVALMNWLNEVHTRLSEVSVEHYKIDVLEKQLAEQRALQSDIELKKKNVDQAISNGMELLKQTTGDEVVVIQGKLDGIKAKYAEINTMSDNVLKTLERVLSLSSKLQHTHEDLSSWLEKAEAEISVFADQEPVGEQLIHAQSRQRALLKETKDQKAAMDKLNELSSSLLDLIPWHTRESLDKLVTEDNERYRAVSDTVTQQVDQINADMLKSQQFEQAADSELSWLTEAERKLLSMGEIRLEQDQTTAQLQAQKIFSMDIMRHKDAVDEIVKTGKAIVNSKNPEEKEILKAKTQTLLEKYSIVSQLNSERCLHLERAQSLAGQFWETYEEMWPWLQETLSTFSQLAPPSIEYEMLRQQQEELRQMRELIAEHKPHIDKMNKTGPQLLELSPVEGLPIREKYTTTDQLYTQLKADVKQRAATLDEAISKSTQFHDKIDPMLESLERIAERLRQPPSISVEVDKIKEQITENKAVSVDLEKLQPSYETLKQRGEEMIARSEGADRDISAKAVQDKLDQMVFLWNDIQALLEEREAKLLDVMDLADKFWCDHCALIVTIKDSQDLLRELEEPGVDPSVVKQQQEFVEGFKEEIDGLQEELDVVRSQGAELLTACGEPDKPVIKKSLDEVNSAWENLNKTWKERVERLEEAMQAAVQFQDGLQGMFDWVDILENKLDSMSPVGTDLETVKQQIVELKEYKGEAYQLQIEMERLNHQAGLLLKKVTDEADRCAIQEPMSELKMLWSNLDEKIISRQHKLEGGLLALGQFQHALDELLAWMSHTEELLNEQRKTGGDPKAIEIELAKHHVLQIDVLAHKATVETVNKAGNDLVESSAGEEASGLQSKLENLGQRWKTILEKTEQRKQQLESALLQAQGFHGEIEDMQQWLKDTERQLLASKAVGGLPDTAREQLNAHLELCSALEAKEELYQELLNKGHQLPMMTPEGPDSNTEQDLTNLKEKWESVQGKVAERKVKLEEALTVATDFHNSLQDFINWLTQAEQTLNMVSPASLILETILFQIDEHKMFVTEVNSHREHIIELDKTGTHLKYFSQKQDVVLIKNLLISVQGRWEKLVQRSVERGRLLDDARKRAKQFHETWNKLMEWLDESEKTLDSEVEIANDPDKIKMQLTQHKEFQKALGSKHSVYDTTTRTGRALKDKTSLQDDNQKLDDMLSELRDKWDTVCGKSVERQNKLEEALLFSGQFTDALQALIDWLYRVEPQLADDQPVHGDIDLVLNLIDNHKVFQKELGKRTVSVQALKRSARELIDSSHDDSSWVKVQMQELSTRWETVCNLSVSKQARLEQALCQAEEFHSTVHILLEWLAEAEQSLRFHGSLPDDEEALRALIEQHKEFMKKLEEKRVALNKATSMGEAILSICHPDSITTIKHWNTIIKARFEEVQAWARQHQQRLATALTELLATQELLENLLTWLQWAEANLNDKDKESLPQEIEEVKSLIAEHQAFMEEMTRKQPDVDKITKTHKRKPAAEPQIQSQIPVLDKGRAGRKRSPTQTMYASATQAPIETKNPRVNLLVTKWQHVWLLALDRRRKLNDALDRLEELKEFANFDFDVWRKRYMRWMNHKKSRVMDFFRRIDKDQDGKVTRQEFIEGILSSKFPTSRLEMSAVADIFDRDGDGYIDYYEFVAALHPNKDAYKPLTDADKIEDEVTRQVAKCKCPKRFQVEQIGANKYRFYLGNQFGDSQQLRLVRILRSTVMVRVGGGWMALDEFLVKNDPCRVHHHGSKMLRSESNSSITQSPIGWQISHILSLLHEPTTSAKGRTNLELREKFILPEGTTQVMASFRYRGRRSRPSSRGASPNRSTSSQSCPVPANPAVTSTPKTPQHLTRNYDKPWLTNSKPSTPLKSSDSFGSQGSSSESTPVQGSKLRLPGYLSGKGFQSSEEGTLISAAVLKARTQTLGDSRKIFSRPGSKAGSRGSSRRGSDASDFDISDIQSVCSDVSETVGDSARGTPRSASRQHGGKPSKIPTPQRRTTPTSKLAKGSKR</sequence>
<dbReference type="GO" id="GO:0005198">
    <property type="term" value="F:structural molecule activity"/>
    <property type="evidence" value="ECO:0007669"/>
    <property type="project" value="TreeGrafter"/>
</dbReference>
<dbReference type="FunFam" id="1.20.58.60:FF:000093">
    <property type="entry name" value="dystonin isoform X1"/>
    <property type="match status" value="1"/>
</dbReference>
<protein>
    <recommendedName>
        <fullName evidence="24">Dystonin</fullName>
    </recommendedName>
</protein>
<keyword evidence="5" id="KW-1003">Cell membrane</keyword>
<dbReference type="Gene3D" id="2.30.30.40">
    <property type="entry name" value="SH3 Domains"/>
    <property type="match status" value="1"/>
</dbReference>
<dbReference type="InterPro" id="IPR002017">
    <property type="entry name" value="Spectrin_repeat"/>
</dbReference>